<feature type="compositionally biased region" description="Low complexity" evidence="1">
    <location>
        <begin position="49"/>
        <end position="60"/>
    </location>
</feature>
<dbReference type="InterPro" id="IPR010473">
    <property type="entry name" value="GTPase-bd"/>
</dbReference>
<organism evidence="3 4">
    <name type="scientific">Sordaria brevicollis</name>
    <dbReference type="NCBI Taxonomy" id="83679"/>
    <lineage>
        <taxon>Eukaryota</taxon>
        <taxon>Fungi</taxon>
        <taxon>Dikarya</taxon>
        <taxon>Ascomycota</taxon>
        <taxon>Pezizomycotina</taxon>
        <taxon>Sordariomycetes</taxon>
        <taxon>Sordariomycetidae</taxon>
        <taxon>Sordariales</taxon>
        <taxon>Sordariaceae</taxon>
        <taxon>Sordaria</taxon>
    </lineage>
</organism>
<dbReference type="Proteomes" id="UP001281003">
    <property type="component" value="Unassembled WGS sequence"/>
</dbReference>
<feature type="compositionally biased region" description="Basic and acidic residues" evidence="1">
    <location>
        <begin position="238"/>
        <end position="249"/>
    </location>
</feature>
<accession>A0AAE0PKP8</accession>
<evidence type="ECO:0000313" key="4">
    <source>
        <dbReference type="Proteomes" id="UP001281003"/>
    </source>
</evidence>
<feature type="region of interest" description="Disordered" evidence="1">
    <location>
        <begin position="94"/>
        <end position="128"/>
    </location>
</feature>
<dbReference type="EMBL" id="JAUTDP010000002">
    <property type="protein sequence ID" value="KAK3401622.1"/>
    <property type="molecule type" value="Genomic_DNA"/>
</dbReference>
<feature type="region of interest" description="Disordered" evidence="1">
    <location>
        <begin position="1012"/>
        <end position="1038"/>
    </location>
</feature>
<dbReference type="Pfam" id="PF06371">
    <property type="entry name" value="Drf_GBD"/>
    <property type="match status" value="1"/>
</dbReference>
<dbReference type="SMART" id="SM01140">
    <property type="entry name" value="Drf_GBD"/>
    <property type="match status" value="1"/>
</dbReference>
<protein>
    <recommendedName>
        <fullName evidence="2">Formin GTPase-binding domain-containing protein</fullName>
    </recommendedName>
</protein>
<feature type="compositionally biased region" description="Gly residues" evidence="1">
    <location>
        <begin position="535"/>
        <end position="546"/>
    </location>
</feature>
<dbReference type="InterPro" id="IPR016024">
    <property type="entry name" value="ARM-type_fold"/>
</dbReference>
<dbReference type="AlphaFoldDB" id="A0AAE0PKP8"/>
<evidence type="ECO:0000259" key="2">
    <source>
        <dbReference type="SMART" id="SM01140"/>
    </source>
</evidence>
<proteinExistence type="predicted"/>
<feature type="compositionally biased region" description="Low complexity" evidence="1">
    <location>
        <begin position="547"/>
        <end position="559"/>
    </location>
</feature>
<dbReference type="Gene3D" id="1.25.10.10">
    <property type="entry name" value="Leucine-rich Repeat Variant"/>
    <property type="match status" value="1"/>
</dbReference>
<name>A0AAE0PKP8_SORBR</name>
<gene>
    <name evidence="3" type="ORF">B0T20DRAFT_119097</name>
</gene>
<reference evidence="3" key="1">
    <citation type="journal article" date="2023" name="Mol. Phylogenet. Evol.">
        <title>Genome-scale phylogeny and comparative genomics of the fungal order Sordariales.</title>
        <authorList>
            <person name="Hensen N."/>
            <person name="Bonometti L."/>
            <person name="Westerberg I."/>
            <person name="Brannstrom I.O."/>
            <person name="Guillou S."/>
            <person name="Cros-Aarteil S."/>
            <person name="Calhoun S."/>
            <person name="Haridas S."/>
            <person name="Kuo A."/>
            <person name="Mondo S."/>
            <person name="Pangilinan J."/>
            <person name="Riley R."/>
            <person name="LaButti K."/>
            <person name="Andreopoulos B."/>
            <person name="Lipzen A."/>
            <person name="Chen C."/>
            <person name="Yan M."/>
            <person name="Daum C."/>
            <person name="Ng V."/>
            <person name="Clum A."/>
            <person name="Steindorff A."/>
            <person name="Ohm R.A."/>
            <person name="Martin F."/>
            <person name="Silar P."/>
            <person name="Natvig D.O."/>
            <person name="Lalanne C."/>
            <person name="Gautier V."/>
            <person name="Ament-Velasquez S.L."/>
            <person name="Kruys A."/>
            <person name="Hutchinson M.I."/>
            <person name="Powell A.J."/>
            <person name="Barry K."/>
            <person name="Miller A.N."/>
            <person name="Grigoriev I.V."/>
            <person name="Debuchy R."/>
            <person name="Gladieux P."/>
            <person name="Hiltunen Thoren M."/>
            <person name="Johannesson H."/>
        </authorList>
    </citation>
    <scope>NUCLEOTIDE SEQUENCE</scope>
    <source>
        <strain evidence="3">FGSC 1904</strain>
    </source>
</reference>
<feature type="region of interest" description="Disordered" evidence="1">
    <location>
        <begin position="1075"/>
        <end position="1104"/>
    </location>
</feature>
<feature type="compositionally biased region" description="Polar residues" evidence="1">
    <location>
        <begin position="458"/>
        <end position="469"/>
    </location>
</feature>
<dbReference type="SUPFAM" id="SSF48371">
    <property type="entry name" value="ARM repeat"/>
    <property type="match status" value="1"/>
</dbReference>
<feature type="compositionally biased region" description="Basic and acidic residues" evidence="1">
    <location>
        <begin position="97"/>
        <end position="106"/>
    </location>
</feature>
<feature type="region of interest" description="Disordered" evidence="1">
    <location>
        <begin position="155"/>
        <end position="479"/>
    </location>
</feature>
<evidence type="ECO:0000313" key="3">
    <source>
        <dbReference type="EMBL" id="KAK3401622.1"/>
    </source>
</evidence>
<comment type="caution">
    <text evidence="3">The sequence shown here is derived from an EMBL/GenBank/DDBJ whole genome shotgun (WGS) entry which is preliminary data.</text>
</comment>
<dbReference type="GO" id="GO:0003779">
    <property type="term" value="F:actin binding"/>
    <property type="evidence" value="ECO:0007669"/>
    <property type="project" value="InterPro"/>
</dbReference>
<feature type="compositionally biased region" description="Basic and acidic residues" evidence="1">
    <location>
        <begin position="560"/>
        <end position="576"/>
    </location>
</feature>
<evidence type="ECO:0000256" key="1">
    <source>
        <dbReference type="SAM" id="MobiDB-lite"/>
    </source>
</evidence>
<feature type="compositionally biased region" description="Basic and acidic residues" evidence="1">
    <location>
        <begin position="161"/>
        <end position="173"/>
    </location>
</feature>
<feature type="compositionally biased region" description="Low complexity" evidence="1">
    <location>
        <begin position="860"/>
        <end position="871"/>
    </location>
</feature>
<feature type="region of interest" description="Disordered" evidence="1">
    <location>
        <begin position="1"/>
        <end position="73"/>
    </location>
</feature>
<keyword evidence="4" id="KW-1185">Reference proteome</keyword>
<dbReference type="InterPro" id="IPR011989">
    <property type="entry name" value="ARM-like"/>
</dbReference>
<feature type="compositionally biased region" description="Basic and acidic residues" evidence="1">
    <location>
        <begin position="323"/>
        <end position="339"/>
    </location>
</feature>
<feature type="compositionally biased region" description="Low complexity" evidence="1">
    <location>
        <begin position="27"/>
        <end position="38"/>
    </location>
</feature>
<dbReference type="GO" id="GO:0030036">
    <property type="term" value="P:actin cytoskeleton organization"/>
    <property type="evidence" value="ECO:0007669"/>
    <property type="project" value="InterPro"/>
</dbReference>
<dbReference type="GO" id="GO:0031267">
    <property type="term" value="F:small GTPase binding"/>
    <property type="evidence" value="ECO:0007669"/>
    <property type="project" value="InterPro"/>
</dbReference>
<feature type="region of interest" description="Disordered" evidence="1">
    <location>
        <begin position="527"/>
        <end position="626"/>
    </location>
</feature>
<feature type="compositionally biased region" description="Basic and acidic residues" evidence="1">
    <location>
        <begin position="189"/>
        <end position="201"/>
    </location>
</feature>
<feature type="domain" description="Formin GTPase-binding" evidence="2">
    <location>
        <begin position="468"/>
        <end position="776"/>
    </location>
</feature>
<feature type="region of interest" description="Disordered" evidence="1">
    <location>
        <begin position="850"/>
        <end position="901"/>
    </location>
</feature>
<reference evidence="3" key="2">
    <citation type="submission" date="2023-07" db="EMBL/GenBank/DDBJ databases">
        <authorList>
            <consortium name="Lawrence Berkeley National Laboratory"/>
            <person name="Haridas S."/>
            <person name="Hensen N."/>
            <person name="Bonometti L."/>
            <person name="Westerberg I."/>
            <person name="Brannstrom I.O."/>
            <person name="Guillou S."/>
            <person name="Cros-Aarteil S."/>
            <person name="Calhoun S."/>
            <person name="Kuo A."/>
            <person name="Mondo S."/>
            <person name="Pangilinan J."/>
            <person name="Riley R."/>
            <person name="LaButti K."/>
            <person name="Andreopoulos B."/>
            <person name="Lipzen A."/>
            <person name="Chen C."/>
            <person name="Yanf M."/>
            <person name="Daum C."/>
            <person name="Ng V."/>
            <person name="Clum A."/>
            <person name="Steindorff A."/>
            <person name="Ohm R."/>
            <person name="Martin F."/>
            <person name="Silar P."/>
            <person name="Natvig D."/>
            <person name="Lalanne C."/>
            <person name="Gautier V."/>
            <person name="Ament-velasquez S.L."/>
            <person name="Kruys A."/>
            <person name="Hutchinson M.I."/>
            <person name="Powell A.J."/>
            <person name="Barry K."/>
            <person name="Miller A.N."/>
            <person name="Grigoriev I.V."/>
            <person name="Debuchy R."/>
            <person name="Gladieux P."/>
            <person name="Thoren M.H."/>
            <person name="Johannesson H."/>
        </authorList>
    </citation>
    <scope>NUCLEOTIDE SEQUENCE</scope>
    <source>
        <strain evidence="3">FGSC 1904</strain>
    </source>
</reference>
<feature type="compositionally biased region" description="Low complexity" evidence="1">
    <location>
        <begin position="429"/>
        <end position="457"/>
    </location>
</feature>
<sequence>MPPAADLNGGVPAYRTGSGDGMRDRNGNNNNNNNNMTDNTDKELPPFFPLQNQNQIQPQQRPKSSYLRSLMGHKRSNTVGAGLIQLPPAVFSTDFQKSSDRDRDSDPSSAASVIDPPELLRPPSKINPDLVAQRHSCDMNLTGYQRRQFADALGELQPNQLEDRPPRSPEKKSNPFATISLKSPFGLKDSSKASKNRDKGDQSPTKPKKVKSAANIGQLLRPKSTKNLRQQQQEEEENSRRRNKDKENRAPSAIDTSPPPPIYAQFARGSPFAPPPGLSSSTTPVASPLDYSRDPFWDSNKPLPADPERPGTGGGRSSIAESQHLKPEAENNRDRDRNSRSKPRPKSFHQYFASNSQQDEKRTPSDSSTDTRDRQRQTDGSNQSSSQERQERSWKRQTWATAKGSDLAAGGSQGSDRSNQRLNVKGMFSSSGNNGGSSSSAAGERNSKSATAAASASMERQQSAQSLLQQPIDPKDIDKHLEAMLDRRNIPENQRYKMRNLNDTIKLEFIRQDWAEMQAKMVNQNASNTSLEKGGNAGSVNGGSGSGQEDQQQQQSSSTSKKEDGNSKDKDNERTGRTKRKGFGLSLGKGAAGKNQSSPTKSIGRHFRSKSNDSSMNERPSFDVNGTSTGNGVGGFLGMKSGKSQQLPADFVAYLQKVQKPELVEVGKLHKLRLLLRNETVAWTEEFIKQGGMKEIVDLLHRIMAVEWREEHEDALLHENLLCLKALCTTALALQYLHTIHATLFPALLHLIFDPEKKGPSEFTTRNIITSILLTYIECATPQERVTRAQTILQFLRDPETEEEKKPVNFILEMRRERPYRVWCKEAVSVTKEVFWIFLHNMNIVSLPPADSLPGGSGEQKMTQQQQQLHQAGIIDPSGLPRSDSDLSAQSGPGGGDNAETPTAAQLAYMTRHFPQERPPVPAAPYVGGVEWDATNYLASHLDLMNAIIACTGPTAAERNALRAQLRISGWERCLGGSLRMCKEKFYGSVHDGLRTWVAAAHEDGWDVRDVRFGPPPESRGVSPMKKTPGKKPREEAPPKIEIPKLDFHIGGANSPSIVGVSPGGLVAGVVAKINDSGAGAGGEGGRSPMPVSPAVRAPDYWLS</sequence>
<feature type="compositionally biased region" description="Basic and acidic residues" evidence="1">
    <location>
        <begin position="358"/>
        <end position="377"/>
    </location>
</feature>